<dbReference type="EMBL" id="OV651816">
    <property type="protein sequence ID" value="CAH1109300.1"/>
    <property type="molecule type" value="Genomic_DNA"/>
</dbReference>
<dbReference type="SMART" id="SM00708">
    <property type="entry name" value="PhBP"/>
    <property type="match status" value="1"/>
</dbReference>
<dbReference type="InterPro" id="IPR006170">
    <property type="entry name" value="PBP/GOBP"/>
</dbReference>
<accession>A0A9P0D0X7</accession>
<dbReference type="Gene3D" id="1.10.238.20">
    <property type="entry name" value="Pheromone/general odorant binding protein domain"/>
    <property type="match status" value="1"/>
</dbReference>
<proteinExistence type="predicted"/>
<name>A0A9P0D0X7_9CUCU</name>
<evidence type="ECO:0000313" key="2">
    <source>
        <dbReference type="EMBL" id="CAH1109300.1"/>
    </source>
</evidence>
<keyword evidence="1" id="KW-0732">Signal</keyword>
<dbReference type="Proteomes" id="UP001153636">
    <property type="component" value="Chromosome 4"/>
</dbReference>
<dbReference type="Pfam" id="PF01395">
    <property type="entry name" value="PBP_GOBP"/>
    <property type="match status" value="1"/>
</dbReference>
<dbReference type="GO" id="GO:0005549">
    <property type="term" value="F:odorant binding"/>
    <property type="evidence" value="ECO:0007669"/>
    <property type="project" value="InterPro"/>
</dbReference>
<dbReference type="CDD" id="cd23992">
    <property type="entry name" value="PBP_GOBP"/>
    <property type="match status" value="1"/>
</dbReference>
<feature type="chain" id="PRO_5040420002" evidence="1">
    <location>
        <begin position="18"/>
        <end position="138"/>
    </location>
</feature>
<protein>
    <submittedName>
        <fullName evidence="2">Uncharacterized protein</fullName>
    </submittedName>
</protein>
<dbReference type="InterPro" id="IPR036728">
    <property type="entry name" value="PBP_GOBP_sf"/>
</dbReference>
<dbReference type="OrthoDB" id="8194670at2759"/>
<reference evidence="2" key="1">
    <citation type="submission" date="2022-01" db="EMBL/GenBank/DDBJ databases">
        <authorList>
            <person name="King R."/>
        </authorList>
    </citation>
    <scope>NUCLEOTIDE SEQUENCE</scope>
</reference>
<feature type="signal peptide" evidence="1">
    <location>
        <begin position="1"/>
        <end position="17"/>
    </location>
</feature>
<evidence type="ECO:0000313" key="3">
    <source>
        <dbReference type="Proteomes" id="UP001153636"/>
    </source>
</evidence>
<keyword evidence="3" id="KW-1185">Reference proteome</keyword>
<organism evidence="2 3">
    <name type="scientific">Psylliodes chrysocephalus</name>
    <dbReference type="NCBI Taxonomy" id="3402493"/>
    <lineage>
        <taxon>Eukaryota</taxon>
        <taxon>Metazoa</taxon>
        <taxon>Ecdysozoa</taxon>
        <taxon>Arthropoda</taxon>
        <taxon>Hexapoda</taxon>
        <taxon>Insecta</taxon>
        <taxon>Pterygota</taxon>
        <taxon>Neoptera</taxon>
        <taxon>Endopterygota</taxon>
        <taxon>Coleoptera</taxon>
        <taxon>Polyphaga</taxon>
        <taxon>Cucujiformia</taxon>
        <taxon>Chrysomeloidea</taxon>
        <taxon>Chrysomelidae</taxon>
        <taxon>Galerucinae</taxon>
        <taxon>Alticini</taxon>
        <taxon>Psylliodes</taxon>
    </lineage>
</organism>
<evidence type="ECO:0000256" key="1">
    <source>
        <dbReference type="SAM" id="SignalP"/>
    </source>
</evidence>
<sequence length="138" mass="15461">MQSLLIIAPFFVLTAYADLATEHTKLKKIQTECETKLGEPKNLFIKMIEDEYIGETQKAGKMALCIITGMGILNQDGVLIADNFKVHVERLVEDEDKRKTIIDTCGQIKGSGPEENALNFVKCMEDNVPRAIAKEFLK</sequence>
<gene>
    <name evidence="2" type="ORF">PSYICH_LOCUS9745</name>
</gene>
<dbReference type="AlphaFoldDB" id="A0A9P0D0X7"/>
<dbReference type="SUPFAM" id="SSF47565">
    <property type="entry name" value="Insect pheromone/odorant-binding proteins"/>
    <property type="match status" value="1"/>
</dbReference>